<comment type="caution">
    <text evidence="1">The sequence shown here is derived from an EMBL/GenBank/DDBJ whole genome shotgun (WGS) entry which is preliminary data.</text>
</comment>
<name>A0AAE4U7G0_9ACTN</name>
<dbReference type="Pfam" id="PF09956">
    <property type="entry name" value="Phage_cement_2"/>
    <property type="match status" value="1"/>
</dbReference>
<sequence>MPNESKPLFRPAAAITARATAAVTGSRLVAPSGAYDGTMPVTHCGDGASPLGVASADIPSGQLGTLLREGVIPITAGATVTAGQSLQSDAQGRVVPRTTGRTVGLAVANGTTGLPTYVALSIT</sequence>
<dbReference type="InterPro" id="IPR011231">
    <property type="entry name" value="Phage_VT1-Sakai_H0018"/>
</dbReference>
<reference evidence="1" key="1">
    <citation type="submission" date="2023-10" db="EMBL/GenBank/DDBJ databases">
        <title>Development of a sustainable strategy for remediation of hydrocarbon-contaminated territories based on the waste exchange concept.</title>
        <authorList>
            <person name="Krivoruchko A."/>
        </authorList>
    </citation>
    <scope>NUCLEOTIDE SEQUENCE</scope>
    <source>
        <strain evidence="1">IEGM 1279</strain>
    </source>
</reference>
<evidence type="ECO:0000313" key="1">
    <source>
        <dbReference type="EMBL" id="MDV6310323.1"/>
    </source>
</evidence>
<evidence type="ECO:0000313" key="2">
    <source>
        <dbReference type="Proteomes" id="UP001185922"/>
    </source>
</evidence>
<organism evidence="1 2">
    <name type="scientific">Gordonia amicalis</name>
    <dbReference type="NCBI Taxonomy" id="89053"/>
    <lineage>
        <taxon>Bacteria</taxon>
        <taxon>Bacillati</taxon>
        <taxon>Actinomycetota</taxon>
        <taxon>Actinomycetes</taxon>
        <taxon>Mycobacteriales</taxon>
        <taxon>Gordoniaceae</taxon>
        <taxon>Gordonia</taxon>
    </lineage>
</organism>
<proteinExistence type="predicted"/>
<gene>
    <name evidence="1" type="ORF">R3Q15_00145</name>
</gene>
<protein>
    <submittedName>
        <fullName evidence="1">DUF2190 family protein</fullName>
    </submittedName>
</protein>
<dbReference type="AlphaFoldDB" id="A0AAE4U7G0"/>
<dbReference type="RefSeq" id="WP_317510163.1">
    <property type="nucleotide sequence ID" value="NZ_JAWLKH010000001.1"/>
</dbReference>
<accession>A0AAE4U7G0</accession>
<dbReference type="Proteomes" id="UP001185922">
    <property type="component" value="Unassembled WGS sequence"/>
</dbReference>
<dbReference type="EMBL" id="JAWLKH010000001">
    <property type="protein sequence ID" value="MDV6310323.1"/>
    <property type="molecule type" value="Genomic_DNA"/>
</dbReference>